<sequence>MQAEPSPCDLLVKNSNVLGEHPFCSKKNIIYFLGLHRIPNIYTKCCLLRNSTMVLLTCYDILPQIGLFL</sequence>
<evidence type="ECO:0000313" key="1">
    <source>
        <dbReference type="EMBL" id="OCT89144.1"/>
    </source>
</evidence>
<proteinExistence type="predicted"/>
<organism evidence="1 2">
    <name type="scientific">Xenopus laevis</name>
    <name type="common">African clawed frog</name>
    <dbReference type="NCBI Taxonomy" id="8355"/>
    <lineage>
        <taxon>Eukaryota</taxon>
        <taxon>Metazoa</taxon>
        <taxon>Chordata</taxon>
        <taxon>Craniata</taxon>
        <taxon>Vertebrata</taxon>
        <taxon>Euteleostomi</taxon>
        <taxon>Amphibia</taxon>
        <taxon>Batrachia</taxon>
        <taxon>Anura</taxon>
        <taxon>Pipoidea</taxon>
        <taxon>Pipidae</taxon>
        <taxon>Xenopodinae</taxon>
        <taxon>Xenopus</taxon>
        <taxon>Xenopus</taxon>
    </lineage>
</organism>
<protein>
    <submittedName>
        <fullName evidence="1">Uncharacterized protein</fullName>
    </submittedName>
</protein>
<reference evidence="2" key="1">
    <citation type="journal article" date="2016" name="Nature">
        <title>Genome evolution in the allotetraploid frog Xenopus laevis.</title>
        <authorList>
            <person name="Session A.M."/>
            <person name="Uno Y."/>
            <person name="Kwon T."/>
            <person name="Chapman J.A."/>
            <person name="Toyoda A."/>
            <person name="Takahashi S."/>
            <person name="Fukui A."/>
            <person name="Hikosaka A."/>
            <person name="Suzuki A."/>
            <person name="Kondo M."/>
            <person name="van Heeringen S.J."/>
            <person name="Quigley I."/>
            <person name="Heinz S."/>
            <person name="Ogino H."/>
            <person name="Ochi H."/>
            <person name="Hellsten U."/>
            <person name="Lyons J.B."/>
            <person name="Simakov O."/>
            <person name="Putnam N."/>
            <person name="Stites J."/>
            <person name="Kuroki Y."/>
            <person name="Tanaka T."/>
            <person name="Michiue T."/>
            <person name="Watanabe M."/>
            <person name="Bogdanovic O."/>
            <person name="Lister R."/>
            <person name="Georgiou G."/>
            <person name="Paranjpe S.S."/>
            <person name="van Kruijsbergen I."/>
            <person name="Shu S."/>
            <person name="Carlson J."/>
            <person name="Kinoshita T."/>
            <person name="Ohta Y."/>
            <person name="Mawaribuchi S."/>
            <person name="Jenkins J."/>
            <person name="Grimwood J."/>
            <person name="Schmutz J."/>
            <person name="Mitros T."/>
            <person name="Mozaffari S.V."/>
            <person name="Suzuki Y."/>
            <person name="Haramoto Y."/>
            <person name="Yamamoto T.S."/>
            <person name="Takagi C."/>
            <person name="Heald R."/>
            <person name="Miller K."/>
            <person name="Haudenschild C."/>
            <person name="Kitzman J."/>
            <person name="Nakayama T."/>
            <person name="Izutsu Y."/>
            <person name="Robert J."/>
            <person name="Fortriede J."/>
            <person name="Burns K."/>
            <person name="Lotay V."/>
            <person name="Karimi K."/>
            <person name="Yasuoka Y."/>
            <person name="Dichmann D.S."/>
            <person name="Flajnik M.F."/>
            <person name="Houston D.W."/>
            <person name="Shendure J."/>
            <person name="DuPasquier L."/>
            <person name="Vize P.D."/>
            <person name="Zorn A.M."/>
            <person name="Ito M."/>
            <person name="Marcotte E.M."/>
            <person name="Wallingford J.B."/>
            <person name="Ito Y."/>
            <person name="Asashima M."/>
            <person name="Ueno N."/>
            <person name="Matsuda Y."/>
            <person name="Veenstra G.J."/>
            <person name="Fujiyama A."/>
            <person name="Harland R.M."/>
            <person name="Taira M."/>
            <person name="Rokhsar D.S."/>
        </authorList>
    </citation>
    <scope>NUCLEOTIDE SEQUENCE [LARGE SCALE GENOMIC DNA]</scope>
    <source>
        <strain evidence="2">J</strain>
    </source>
</reference>
<dbReference type="EMBL" id="CM004470">
    <property type="protein sequence ID" value="OCT89144.1"/>
    <property type="molecule type" value="Genomic_DNA"/>
</dbReference>
<name>A0A974DC14_XENLA</name>
<dbReference type="AlphaFoldDB" id="A0A974DC14"/>
<accession>A0A974DC14</accession>
<dbReference type="Proteomes" id="UP000694892">
    <property type="component" value="Chromosome 3L"/>
</dbReference>
<evidence type="ECO:0000313" key="2">
    <source>
        <dbReference type="Proteomes" id="UP000694892"/>
    </source>
</evidence>
<gene>
    <name evidence="1" type="ORF">XELAEV_18017761mg</name>
</gene>